<evidence type="ECO:0000256" key="1">
    <source>
        <dbReference type="ARBA" id="ARBA00001946"/>
    </source>
</evidence>
<dbReference type="AlphaFoldDB" id="A0A2S6HC20"/>
<organism evidence="12 13">
    <name type="scientific">Methylobacter tundripaludum</name>
    <dbReference type="NCBI Taxonomy" id="173365"/>
    <lineage>
        <taxon>Bacteria</taxon>
        <taxon>Pseudomonadati</taxon>
        <taxon>Pseudomonadota</taxon>
        <taxon>Gammaproteobacteria</taxon>
        <taxon>Methylococcales</taxon>
        <taxon>Methylococcaceae</taxon>
        <taxon>Methylobacter</taxon>
    </lineage>
</organism>
<keyword evidence="6" id="KW-0547">Nucleotide-binding</keyword>
<comment type="similarity">
    <text evidence="3">Belongs to the CobB/CobQ family. CobQ subfamily.</text>
</comment>
<evidence type="ECO:0000313" key="12">
    <source>
        <dbReference type="EMBL" id="PPK75010.1"/>
    </source>
</evidence>
<dbReference type="GO" id="GO:0009236">
    <property type="term" value="P:cobalamin biosynthetic process"/>
    <property type="evidence" value="ECO:0007669"/>
    <property type="project" value="UniProtKB-KW"/>
</dbReference>
<evidence type="ECO:0000259" key="11">
    <source>
        <dbReference type="Pfam" id="PF07685"/>
    </source>
</evidence>
<dbReference type="GO" id="GO:0005524">
    <property type="term" value="F:ATP binding"/>
    <property type="evidence" value="ECO:0007669"/>
    <property type="project" value="UniProtKB-KW"/>
</dbReference>
<name>A0A2S6HC20_9GAMM</name>
<evidence type="ECO:0000256" key="3">
    <source>
        <dbReference type="ARBA" id="ARBA00006205"/>
    </source>
</evidence>
<dbReference type="RefSeq" id="WP_104429503.1">
    <property type="nucleotide sequence ID" value="NZ_PTIZ01000007.1"/>
</dbReference>
<dbReference type="InterPro" id="IPR027417">
    <property type="entry name" value="P-loop_NTPase"/>
</dbReference>
<dbReference type="InterPro" id="IPR004484">
    <property type="entry name" value="CbiA/CobB_synth"/>
</dbReference>
<dbReference type="EMBL" id="PTIZ01000007">
    <property type="protein sequence ID" value="PPK75010.1"/>
    <property type="molecule type" value="Genomic_DNA"/>
</dbReference>
<sequence>MNLPKNHCPALFITAPGSNHGKTTITAALARYHVEQGRKVRVFKSGPDFLDPMILERACGLPVYQLDLWMMGEIECRRLLYEAALEADLILIEGVMGLFDGEPCSADVAELFSVPVMAAIDATGAAQTLGALAYGLANYRPGLKFAGVLANNIASPRHNEMIMQGMPPDLCYFGGIPRDNRFVLPERHLGLVQAEEVLDLESRMSAAGTAIAATGLANLPESVEFTAPEQETPPHLLSGIRIGVARDTAFSFIYAANLDLLRTMEATLIFFSPLADKTLPDVDSIYLPGGYPELHLQTLQDNQTMKAALQTHFQQGKPIYAECGGMLYLLESIIDKAGNRGEMVGLLPGHAIMQNRLKGLGFQSAPMAGGVLRSHTFHHSLIETPLVPIAFGERVHNTSAGEAIYQLNRLTASYLHCYFASNHTAAAQLFLP</sequence>
<dbReference type="Pfam" id="PF07685">
    <property type="entry name" value="GATase_3"/>
    <property type="match status" value="1"/>
</dbReference>
<dbReference type="InterPro" id="IPR002586">
    <property type="entry name" value="CobQ/CobB/MinD/ParA_Nub-bd_dom"/>
</dbReference>
<evidence type="ECO:0000256" key="6">
    <source>
        <dbReference type="ARBA" id="ARBA00022741"/>
    </source>
</evidence>
<reference evidence="12 13" key="1">
    <citation type="submission" date="2018-02" db="EMBL/GenBank/DDBJ databases">
        <title>Subsurface microbial communities from deep shales in Ohio and West Virginia, USA.</title>
        <authorList>
            <person name="Wrighton K."/>
        </authorList>
    </citation>
    <scope>NUCLEOTIDE SEQUENCE [LARGE SCALE GENOMIC DNA]</scope>
    <source>
        <strain evidence="12 13">OWC-DMM</strain>
    </source>
</reference>
<dbReference type="Gene3D" id="3.40.50.880">
    <property type="match status" value="1"/>
</dbReference>
<dbReference type="SUPFAM" id="SSF52317">
    <property type="entry name" value="Class I glutamine amidotransferase-like"/>
    <property type="match status" value="1"/>
</dbReference>
<keyword evidence="5" id="KW-0436">Ligase</keyword>
<keyword evidence="8" id="KW-0460">Magnesium</keyword>
<dbReference type="Proteomes" id="UP000240010">
    <property type="component" value="Unassembled WGS sequence"/>
</dbReference>
<evidence type="ECO:0000256" key="9">
    <source>
        <dbReference type="ARBA" id="ARBA00022962"/>
    </source>
</evidence>
<dbReference type="PROSITE" id="PS51274">
    <property type="entry name" value="GATASE_COBBQ"/>
    <property type="match status" value="1"/>
</dbReference>
<keyword evidence="9" id="KW-0315">Glutamine amidotransferase</keyword>
<dbReference type="SUPFAM" id="SSF52540">
    <property type="entry name" value="P-loop containing nucleoside triphosphate hydrolases"/>
    <property type="match status" value="1"/>
</dbReference>
<dbReference type="NCBIfam" id="NF002204">
    <property type="entry name" value="PRK01077.1"/>
    <property type="match status" value="1"/>
</dbReference>
<proteinExistence type="inferred from homology"/>
<evidence type="ECO:0000256" key="8">
    <source>
        <dbReference type="ARBA" id="ARBA00022842"/>
    </source>
</evidence>
<evidence type="ECO:0000313" key="13">
    <source>
        <dbReference type="Proteomes" id="UP000240010"/>
    </source>
</evidence>
<dbReference type="PANTHER" id="PTHR43873:SF1">
    <property type="entry name" value="COBYRINATE A,C-DIAMIDE SYNTHASE"/>
    <property type="match status" value="1"/>
</dbReference>
<comment type="pathway">
    <text evidence="2">Cofactor biosynthesis; adenosylcobalamin biosynthesis.</text>
</comment>
<keyword evidence="4" id="KW-0169">Cobalamin biosynthesis</keyword>
<evidence type="ECO:0000256" key="2">
    <source>
        <dbReference type="ARBA" id="ARBA00004953"/>
    </source>
</evidence>
<dbReference type="Pfam" id="PF01656">
    <property type="entry name" value="CbiA"/>
    <property type="match status" value="1"/>
</dbReference>
<dbReference type="NCBIfam" id="TIGR00379">
    <property type="entry name" value="cobB"/>
    <property type="match status" value="1"/>
</dbReference>
<evidence type="ECO:0000256" key="7">
    <source>
        <dbReference type="ARBA" id="ARBA00022840"/>
    </source>
</evidence>
<feature type="domain" description="CobQ/CobB/MinD/ParA nucleotide binding" evidence="10">
    <location>
        <begin position="12"/>
        <end position="188"/>
    </location>
</feature>
<comment type="cofactor">
    <cofactor evidence="1">
        <name>Mg(2+)</name>
        <dbReference type="ChEBI" id="CHEBI:18420"/>
    </cofactor>
</comment>
<feature type="domain" description="CobB/CobQ-like glutamine amidotransferase" evidence="11">
    <location>
        <begin position="241"/>
        <end position="422"/>
    </location>
</feature>
<evidence type="ECO:0000256" key="5">
    <source>
        <dbReference type="ARBA" id="ARBA00022598"/>
    </source>
</evidence>
<dbReference type="Gene3D" id="3.40.50.300">
    <property type="entry name" value="P-loop containing nucleotide triphosphate hydrolases"/>
    <property type="match status" value="2"/>
</dbReference>
<evidence type="ECO:0000256" key="4">
    <source>
        <dbReference type="ARBA" id="ARBA00022573"/>
    </source>
</evidence>
<dbReference type="PANTHER" id="PTHR43873">
    <property type="entry name" value="COBYRINATE A,C-DIAMIDE SYNTHASE"/>
    <property type="match status" value="1"/>
</dbReference>
<dbReference type="GO" id="GO:0042242">
    <property type="term" value="F:cobyrinic acid a,c-diamide synthase activity"/>
    <property type="evidence" value="ECO:0007669"/>
    <property type="project" value="InterPro"/>
</dbReference>
<gene>
    <name evidence="12" type="ORF">B0F87_107253</name>
</gene>
<keyword evidence="7" id="KW-0067">ATP-binding</keyword>
<dbReference type="InterPro" id="IPR011698">
    <property type="entry name" value="GATase_3"/>
</dbReference>
<comment type="caution">
    <text evidence="12">The sequence shown here is derived from an EMBL/GenBank/DDBJ whole genome shotgun (WGS) entry which is preliminary data.</text>
</comment>
<protein>
    <submittedName>
        <fullName evidence="12">Hydrogenobyrinic acid a,c-diamide synthase (Glutamine-hydrolysing) /cobyrinate a,c-diamide synthase</fullName>
    </submittedName>
</protein>
<evidence type="ECO:0000259" key="10">
    <source>
        <dbReference type="Pfam" id="PF01656"/>
    </source>
</evidence>
<accession>A0A2S6HC20</accession>
<dbReference type="CDD" id="cd03130">
    <property type="entry name" value="GATase1_CobB"/>
    <property type="match status" value="1"/>
</dbReference>
<dbReference type="InterPro" id="IPR029062">
    <property type="entry name" value="Class_I_gatase-like"/>
</dbReference>